<dbReference type="HOGENOM" id="CLU_046972_1_0_4"/>
<dbReference type="OrthoDB" id="15544at2"/>
<evidence type="ECO:0000256" key="3">
    <source>
        <dbReference type="SAM" id="Phobius"/>
    </source>
</evidence>
<gene>
    <name evidence="4" type="ORF">SUTH_01903</name>
</gene>
<dbReference type="KEGG" id="shd:SUTH_01903"/>
<keyword evidence="5" id="KW-1185">Reference proteome</keyword>
<sequence>MAEPATSRVSGTIARLSPKHRQYLILGLGVSSFMLLVFGGVAIWDKPVPLPQGTVQSRPQPMPIASPGAQADPRDIWMSKSAEQMRQMEDMIQGLRQQVDTLDKKPATTMPPALSLPLPPAPMPTLAAPGTMPSVSLPPPPGGPQSTAGLPTRKPGELDVAMEPANPPRLPGIASFEVSDARLAVPTQIAKADQKKEARSYVPSGSFFRAALLGGLDAPTGGQAQSNPHPVLMRVQDNAFLPNRYRFQIKECHALGASHGDISSERAYIRLESLSCVRHDGRAIDVPVKGYVVGEDGKAGMRGRLVSKQGQVLANALVSGIGAGIGQAFQQSATTYSTSPLGTIGTVDAGKQLQAGIGTGVGKALDRLSQYYITLAEKMFPIIEVDAGRTVDVVFTKGFSLETEGASGTPDTYTDIWRRGREVQKKPLEP</sequence>
<feature type="transmembrane region" description="Helical" evidence="3">
    <location>
        <begin position="23"/>
        <end position="44"/>
    </location>
</feature>
<keyword evidence="1" id="KW-0175">Coiled coil</keyword>
<evidence type="ECO:0000256" key="2">
    <source>
        <dbReference type="SAM" id="MobiDB-lite"/>
    </source>
</evidence>
<feature type="coiled-coil region" evidence="1">
    <location>
        <begin position="78"/>
        <end position="105"/>
    </location>
</feature>
<dbReference type="Pfam" id="PF03743">
    <property type="entry name" value="TrbI"/>
    <property type="match status" value="1"/>
</dbReference>
<proteinExistence type="predicted"/>
<dbReference type="EMBL" id="AP012547">
    <property type="protein sequence ID" value="BAO29695.1"/>
    <property type="molecule type" value="Genomic_DNA"/>
</dbReference>
<feature type="region of interest" description="Disordered" evidence="2">
    <location>
        <begin position="105"/>
        <end position="152"/>
    </location>
</feature>
<keyword evidence="3" id="KW-0472">Membrane</keyword>
<dbReference type="CDD" id="cd16430">
    <property type="entry name" value="TraB"/>
    <property type="match status" value="1"/>
</dbReference>
<dbReference type="Proteomes" id="UP000031637">
    <property type="component" value="Chromosome"/>
</dbReference>
<dbReference type="STRING" id="1223802.SUTH_01903"/>
<evidence type="ECO:0000313" key="5">
    <source>
        <dbReference type="Proteomes" id="UP000031637"/>
    </source>
</evidence>
<protein>
    <submittedName>
        <fullName evidence="4">TraB pilus assembly</fullName>
    </submittedName>
</protein>
<evidence type="ECO:0000256" key="1">
    <source>
        <dbReference type="SAM" id="Coils"/>
    </source>
</evidence>
<keyword evidence="3" id="KW-1133">Transmembrane helix</keyword>
<feature type="compositionally biased region" description="Low complexity" evidence="2">
    <location>
        <begin position="124"/>
        <end position="135"/>
    </location>
</feature>
<dbReference type="InterPro" id="IPR005498">
    <property type="entry name" value="T4SS_VirB10/TraB/TrbI"/>
</dbReference>
<keyword evidence="3" id="KW-0812">Transmembrane</keyword>
<name>W0SFZ1_9PROT</name>
<evidence type="ECO:0000313" key="4">
    <source>
        <dbReference type="EMBL" id="BAO29695.1"/>
    </source>
</evidence>
<accession>W0SFZ1</accession>
<feature type="compositionally biased region" description="Low complexity" evidence="2">
    <location>
        <begin position="107"/>
        <end position="116"/>
    </location>
</feature>
<reference evidence="4 5" key="1">
    <citation type="journal article" date="2014" name="Syst. Appl. Microbiol.">
        <title>Complete genomes of freshwater sulfur oxidizers Sulfuricella denitrificans skB26 and Sulfuritalea hydrogenivorans sk43H: genetic insights into the sulfur oxidation pathway of betaproteobacteria.</title>
        <authorList>
            <person name="Watanabe T."/>
            <person name="Kojima H."/>
            <person name="Fukui M."/>
        </authorList>
    </citation>
    <scope>NUCLEOTIDE SEQUENCE [LARGE SCALE GENOMIC DNA]</scope>
    <source>
        <strain evidence="4">DSM22779</strain>
    </source>
</reference>
<organism evidence="4 5">
    <name type="scientific">Sulfuritalea hydrogenivorans sk43H</name>
    <dbReference type="NCBI Taxonomy" id="1223802"/>
    <lineage>
        <taxon>Bacteria</taxon>
        <taxon>Pseudomonadati</taxon>
        <taxon>Pseudomonadota</taxon>
        <taxon>Betaproteobacteria</taxon>
        <taxon>Nitrosomonadales</taxon>
        <taxon>Sterolibacteriaceae</taxon>
        <taxon>Sulfuritalea</taxon>
    </lineage>
</organism>
<dbReference type="AlphaFoldDB" id="W0SFZ1"/>
<dbReference type="RefSeq" id="WP_148312900.1">
    <property type="nucleotide sequence ID" value="NZ_AP012547.1"/>
</dbReference>